<keyword evidence="2 4" id="KW-0689">Ribosomal protein</keyword>
<dbReference type="PRINTS" id="PR00974">
    <property type="entry name" value="RIBOSOMALS18"/>
</dbReference>
<dbReference type="GO" id="GO:0005840">
    <property type="term" value="C:ribosome"/>
    <property type="evidence" value="ECO:0007669"/>
    <property type="project" value="UniProtKB-KW"/>
</dbReference>
<dbReference type="HAMAP" id="MF_00270">
    <property type="entry name" value="Ribosomal_bS18"/>
    <property type="match status" value="1"/>
</dbReference>
<protein>
    <submittedName>
        <fullName evidence="5">Ribosomal protein S18</fullName>
    </submittedName>
</protein>
<reference evidence="5" key="1">
    <citation type="journal article" date="2019" name="Phycologia">
        <title>Chloroplast and mitochondrial genomes of Balbiania investiens (Balbianiales, Nemaliophycidae).</title>
        <authorList>
            <person name="Evans J.R."/>
            <person name="StAmour N."/>
            <person name="Verbruggen H."/>
            <person name="Salomaki E.D."/>
            <person name="Vis M.L."/>
        </authorList>
    </citation>
    <scope>NUCLEOTIDE SEQUENCE</scope>
</reference>
<evidence type="ECO:0000256" key="2">
    <source>
        <dbReference type="ARBA" id="ARBA00022980"/>
    </source>
</evidence>
<dbReference type="GO" id="GO:0006412">
    <property type="term" value="P:translation"/>
    <property type="evidence" value="ECO:0007669"/>
    <property type="project" value="InterPro"/>
</dbReference>
<dbReference type="NCBIfam" id="TIGR00165">
    <property type="entry name" value="S18"/>
    <property type="match status" value="1"/>
</dbReference>
<dbReference type="GO" id="GO:1990904">
    <property type="term" value="C:ribonucleoprotein complex"/>
    <property type="evidence" value="ECO:0007669"/>
    <property type="project" value="UniProtKB-KW"/>
</dbReference>
<evidence type="ECO:0000313" key="5">
    <source>
        <dbReference type="EMBL" id="QBX88456.1"/>
    </source>
</evidence>
<comment type="similarity">
    <text evidence="1 4">Belongs to the bacterial ribosomal protein bS18 family.</text>
</comment>
<dbReference type="Pfam" id="PF01084">
    <property type="entry name" value="Ribosomal_S18"/>
    <property type="match status" value="1"/>
</dbReference>
<evidence type="ECO:0000256" key="4">
    <source>
        <dbReference type="RuleBase" id="RU003910"/>
    </source>
</evidence>
<dbReference type="GeneID" id="40138574"/>
<name>A0A4D6BKA1_9FLOR</name>
<dbReference type="InterPro" id="IPR001648">
    <property type="entry name" value="Ribosomal_bS18"/>
</dbReference>
<sequence length="84" mass="9786">MHFSKKLNKNNLSNMALYNKKISPIKTNEVLDYKDIDLLRKFITEQGKILPRRSTGLMSKQQKKLTKAIKQARILALLPFLNKD</sequence>
<accession>A0A4D6BKA1</accession>
<organism evidence="5">
    <name type="scientific">Acrochaetium secundatum</name>
    <dbReference type="NCBI Taxonomy" id="209631"/>
    <lineage>
        <taxon>Eukaryota</taxon>
        <taxon>Rhodophyta</taxon>
        <taxon>Florideophyceae</taxon>
        <taxon>Nemaliophycidae</taxon>
        <taxon>Acrochaetiales</taxon>
        <taxon>Acrochaetiaceae</taxon>
        <taxon>Acrochaetium</taxon>
    </lineage>
</organism>
<dbReference type="AlphaFoldDB" id="A0A4D6BKA1"/>
<proteinExistence type="inferred from homology"/>
<keyword evidence="5" id="KW-0934">Plastid</keyword>
<dbReference type="PANTHER" id="PTHR13479">
    <property type="entry name" value="30S RIBOSOMAL PROTEIN S18"/>
    <property type="match status" value="1"/>
</dbReference>
<dbReference type="EMBL" id="MH026107">
    <property type="protein sequence ID" value="QBX88456.1"/>
    <property type="molecule type" value="Genomic_DNA"/>
</dbReference>
<dbReference type="PROSITE" id="PS00057">
    <property type="entry name" value="RIBOSOMAL_S18"/>
    <property type="match status" value="1"/>
</dbReference>
<gene>
    <name evidence="5" type="primary">rps18</name>
</gene>
<evidence type="ECO:0000256" key="3">
    <source>
        <dbReference type="ARBA" id="ARBA00023274"/>
    </source>
</evidence>
<dbReference type="InterPro" id="IPR036870">
    <property type="entry name" value="Ribosomal_bS18_sf"/>
</dbReference>
<dbReference type="SUPFAM" id="SSF46911">
    <property type="entry name" value="Ribosomal protein S18"/>
    <property type="match status" value="1"/>
</dbReference>
<dbReference type="GO" id="GO:0003735">
    <property type="term" value="F:structural constituent of ribosome"/>
    <property type="evidence" value="ECO:0007669"/>
    <property type="project" value="InterPro"/>
</dbReference>
<dbReference type="GO" id="GO:0070181">
    <property type="term" value="F:small ribosomal subunit rRNA binding"/>
    <property type="evidence" value="ECO:0007669"/>
    <property type="project" value="TreeGrafter"/>
</dbReference>
<dbReference type="RefSeq" id="YP_009628673.1">
    <property type="nucleotide sequence ID" value="NC_042170.1"/>
</dbReference>
<geneLocation type="plastid" evidence="5"/>
<evidence type="ECO:0000256" key="1">
    <source>
        <dbReference type="ARBA" id="ARBA00005589"/>
    </source>
</evidence>
<dbReference type="InterPro" id="IPR018275">
    <property type="entry name" value="Ribosomal_bS18_CS"/>
</dbReference>
<dbReference type="Gene3D" id="4.10.640.10">
    <property type="entry name" value="Ribosomal protein S18"/>
    <property type="match status" value="1"/>
</dbReference>
<keyword evidence="3 4" id="KW-0687">Ribonucleoprotein</keyword>
<dbReference type="PANTHER" id="PTHR13479:SF40">
    <property type="entry name" value="SMALL RIBOSOMAL SUBUNIT PROTEIN BS18M"/>
    <property type="match status" value="1"/>
</dbReference>